<reference evidence="1 2" key="1">
    <citation type="journal article" date="2020" name="Cell">
        <title>Large-Scale Comparative Analyses of Tick Genomes Elucidate Their Genetic Diversity and Vector Capacities.</title>
        <authorList>
            <consortium name="Tick Genome and Microbiome Consortium (TIGMIC)"/>
            <person name="Jia N."/>
            <person name="Wang J."/>
            <person name="Shi W."/>
            <person name="Du L."/>
            <person name="Sun Y."/>
            <person name="Zhan W."/>
            <person name="Jiang J.F."/>
            <person name="Wang Q."/>
            <person name="Zhang B."/>
            <person name="Ji P."/>
            <person name="Bell-Sakyi L."/>
            <person name="Cui X.M."/>
            <person name="Yuan T.T."/>
            <person name="Jiang B.G."/>
            <person name="Yang W.F."/>
            <person name="Lam T.T."/>
            <person name="Chang Q.C."/>
            <person name="Ding S.J."/>
            <person name="Wang X.J."/>
            <person name="Zhu J.G."/>
            <person name="Ruan X.D."/>
            <person name="Zhao L."/>
            <person name="Wei J.T."/>
            <person name="Ye R.Z."/>
            <person name="Que T.C."/>
            <person name="Du C.H."/>
            <person name="Zhou Y.H."/>
            <person name="Cheng J.X."/>
            <person name="Dai P.F."/>
            <person name="Guo W.B."/>
            <person name="Han X.H."/>
            <person name="Huang E.J."/>
            <person name="Li L.F."/>
            <person name="Wei W."/>
            <person name="Gao Y.C."/>
            <person name="Liu J.Z."/>
            <person name="Shao H.Z."/>
            <person name="Wang X."/>
            <person name="Wang C.C."/>
            <person name="Yang T.C."/>
            <person name="Huo Q.B."/>
            <person name="Li W."/>
            <person name="Chen H.Y."/>
            <person name="Chen S.E."/>
            <person name="Zhou L.G."/>
            <person name="Ni X.B."/>
            <person name="Tian J.H."/>
            <person name="Sheng Y."/>
            <person name="Liu T."/>
            <person name="Pan Y.S."/>
            <person name="Xia L.Y."/>
            <person name="Li J."/>
            <person name="Zhao F."/>
            <person name="Cao W.C."/>
        </authorList>
    </citation>
    <scope>NUCLEOTIDE SEQUENCE [LARGE SCALE GENOMIC DNA]</scope>
    <source>
        <strain evidence="1">HaeL-2018</strain>
    </source>
</reference>
<keyword evidence="2" id="KW-1185">Reference proteome</keyword>
<comment type="caution">
    <text evidence="1">The sequence shown here is derived from an EMBL/GenBank/DDBJ whole genome shotgun (WGS) entry which is preliminary data.</text>
</comment>
<protein>
    <submittedName>
        <fullName evidence="1">Uncharacterized protein</fullName>
    </submittedName>
</protein>
<dbReference type="Proteomes" id="UP000821853">
    <property type="component" value="Chromosome 2"/>
</dbReference>
<evidence type="ECO:0000313" key="1">
    <source>
        <dbReference type="EMBL" id="KAH9368736.1"/>
    </source>
</evidence>
<name>A0A9J6G2L9_HAELO</name>
<sequence length="89" mass="9827">MKADPKKCVLEIAKFLDRDRYEALLENEAMLAAVLKYSSPEYMKLQPSNGAGAACAAPLSSPDVPEIMRAVFKHAWVNTLPERCRADCA</sequence>
<evidence type="ECO:0000313" key="2">
    <source>
        <dbReference type="Proteomes" id="UP000821853"/>
    </source>
</evidence>
<dbReference type="Gene3D" id="3.40.50.300">
    <property type="entry name" value="P-loop containing nucleotide triphosphate hydrolases"/>
    <property type="match status" value="1"/>
</dbReference>
<dbReference type="AlphaFoldDB" id="A0A9J6G2L9"/>
<gene>
    <name evidence="1" type="ORF">HPB48_004755</name>
</gene>
<dbReference type="EMBL" id="JABSTR010000004">
    <property type="protein sequence ID" value="KAH9368736.1"/>
    <property type="molecule type" value="Genomic_DNA"/>
</dbReference>
<accession>A0A9J6G2L9</accession>
<proteinExistence type="predicted"/>
<organism evidence="1 2">
    <name type="scientific">Haemaphysalis longicornis</name>
    <name type="common">Bush tick</name>
    <dbReference type="NCBI Taxonomy" id="44386"/>
    <lineage>
        <taxon>Eukaryota</taxon>
        <taxon>Metazoa</taxon>
        <taxon>Ecdysozoa</taxon>
        <taxon>Arthropoda</taxon>
        <taxon>Chelicerata</taxon>
        <taxon>Arachnida</taxon>
        <taxon>Acari</taxon>
        <taxon>Parasitiformes</taxon>
        <taxon>Ixodida</taxon>
        <taxon>Ixodoidea</taxon>
        <taxon>Ixodidae</taxon>
        <taxon>Haemaphysalinae</taxon>
        <taxon>Haemaphysalis</taxon>
    </lineage>
</organism>
<dbReference type="VEuPathDB" id="VectorBase:HLOH_051167"/>
<dbReference type="InterPro" id="IPR027417">
    <property type="entry name" value="P-loop_NTPase"/>
</dbReference>